<reference evidence="2 3" key="1">
    <citation type="submission" date="2023-07" db="EMBL/GenBank/DDBJ databases">
        <title>Genomic Encyclopedia of Type Strains, Phase IV (KMG-IV): sequencing the most valuable type-strain genomes for metagenomic binning, comparative biology and taxonomic classification.</title>
        <authorList>
            <person name="Goeker M."/>
        </authorList>
    </citation>
    <scope>NUCLEOTIDE SEQUENCE [LARGE SCALE GENOMIC DNA]</scope>
    <source>
        <strain evidence="2 3">DSM 1112</strain>
    </source>
</reference>
<dbReference type="PANTHER" id="PTHR30272">
    <property type="entry name" value="3-HYDROXYACYL-[ACYL-CARRIER-PROTEIN] DEHYDRATASE"/>
    <property type="match status" value="1"/>
</dbReference>
<dbReference type="GO" id="GO:0019171">
    <property type="term" value="F:(3R)-hydroxyacyl-[acyl-carrier-protein] dehydratase activity"/>
    <property type="evidence" value="ECO:0007669"/>
    <property type="project" value="UniProtKB-EC"/>
</dbReference>
<dbReference type="RefSeq" id="WP_307230622.1">
    <property type="nucleotide sequence ID" value="NZ_JAUSVF010000001.1"/>
</dbReference>
<proteinExistence type="predicted"/>
<evidence type="ECO:0000313" key="3">
    <source>
        <dbReference type="Proteomes" id="UP001230207"/>
    </source>
</evidence>
<evidence type="ECO:0000256" key="1">
    <source>
        <dbReference type="ARBA" id="ARBA00023239"/>
    </source>
</evidence>
<evidence type="ECO:0000313" key="2">
    <source>
        <dbReference type="EMBL" id="MDQ0320669.1"/>
    </source>
</evidence>
<dbReference type="Proteomes" id="UP001230207">
    <property type="component" value="Unassembled WGS sequence"/>
</dbReference>
<dbReference type="SUPFAM" id="SSF54637">
    <property type="entry name" value="Thioesterase/thiol ester dehydrase-isomerase"/>
    <property type="match status" value="1"/>
</dbReference>
<keyword evidence="3" id="KW-1185">Reference proteome</keyword>
<name>A0ABU0BR01_9HYPH</name>
<dbReference type="PANTHER" id="PTHR30272:SF1">
    <property type="entry name" value="3-HYDROXYACYL-[ACYL-CARRIER-PROTEIN] DEHYDRATASE"/>
    <property type="match status" value="1"/>
</dbReference>
<dbReference type="EC" id="4.2.1.59" evidence="2"/>
<gene>
    <name evidence="2" type="ORF">QO002_002807</name>
</gene>
<dbReference type="Pfam" id="PF07977">
    <property type="entry name" value="FabA"/>
    <property type="match status" value="1"/>
</dbReference>
<organism evidence="2 3">
    <name type="scientific">Pararhizobium capsulatum DSM 1112</name>
    <dbReference type="NCBI Taxonomy" id="1121113"/>
    <lineage>
        <taxon>Bacteria</taxon>
        <taxon>Pseudomonadati</taxon>
        <taxon>Pseudomonadota</taxon>
        <taxon>Alphaproteobacteria</taxon>
        <taxon>Hyphomicrobiales</taxon>
        <taxon>Rhizobiaceae</taxon>
        <taxon>Rhizobium/Agrobacterium group</taxon>
        <taxon>Pararhizobium</taxon>
    </lineage>
</organism>
<dbReference type="InterPro" id="IPR013114">
    <property type="entry name" value="FabA_FabZ"/>
</dbReference>
<keyword evidence="1 2" id="KW-0456">Lyase</keyword>
<dbReference type="EMBL" id="JAUSVF010000001">
    <property type="protein sequence ID" value="MDQ0320669.1"/>
    <property type="molecule type" value="Genomic_DNA"/>
</dbReference>
<dbReference type="Gene3D" id="3.10.129.10">
    <property type="entry name" value="Hotdog Thioesterase"/>
    <property type="match status" value="1"/>
</dbReference>
<comment type="caution">
    <text evidence="2">The sequence shown here is derived from an EMBL/GenBank/DDBJ whole genome shotgun (WGS) entry which is preliminary data.</text>
</comment>
<accession>A0ABU0BR01</accession>
<sequence>MLLEYFQMIDRVETVDLSSRTLTARSVVPAKSPVFDGHFPGYPIVPGVLLIETMAQACGFLVLAVTDFAAMPLLMSVDGAKMRTFVEPEAVLDIEAFLEHDGSGFAVVKAKITSAGKKICDAQLKLRTIPFDQVPLGPIVKKRAGEVGLFEALSARPQE</sequence>
<protein>
    <submittedName>
        <fullName evidence="2">3-hydroxyacyl-[acyl-carrier-protein] dehydratase</fullName>
        <ecNumber evidence="2">4.2.1.59</ecNumber>
    </submittedName>
</protein>
<dbReference type="InterPro" id="IPR029069">
    <property type="entry name" value="HotDog_dom_sf"/>
</dbReference>